<dbReference type="EMBL" id="CABVHG010000006">
    <property type="protein sequence ID" value="VVM61904.1"/>
    <property type="molecule type" value="Genomic_DNA"/>
</dbReference>
<accession>A0A5E6R9C6</accession>
<reference evidence="3 5" key="2">
    <citation type="submission" date="2024-03" db="EMBL/GenBank/DDBJ databases">
        <authorList>
            <person name="Alaster D. Moffat"/>
            <person name="Govind Chandra"/>
            <person name="Andrew W. Truman"/>
        </authorList>
    </citation>
    <scope>NUCLEOTIDE SEQUENCE [LARGE SCALE GENOMIC DNA]</scope>
    <source>
        <strain evidence="3">PS652</strain>
    </source>
</reference>
<feature type="transmembrane region" description="Helical" evidence="2">
    <location>
        <begin position="23"/>
        <end position="40"/>
    </location>
</feature>
<evidence type="ECO:0000313" key="5">
    <source>
        <dbReference type="Proteomes" id="UP000326595"/>
    </source>
</evidence>
<evidence type="ECO:0000313" key="3">
    <source>
        <dbReference type="EMBL" id="CAK9890441.1"/>
    </source>
</evidence>
<evidence type="ECO:0000256" key="1">
    <source>
        <dbReference type="SAM" id="MobiDB-lite"/>
    </source>
</evidence>
<keyword evidence="2" id="KW-0812">Transmembrane</keyword>
<feature type="region of interest" description="Disordered" evidence="1">
    <location>
        <begin position="112"/>
        <end position="135"/>
    </location>
</feature>
<name>A0A5E6R9C6_PSEFL</name>
<feature type="compositionally biased region" description="Polar residues" evidence="1">
    <location>
        <begin position="124"/>
        <end position="135"/>
    </location>
</feature>
<keyword evidence="2" id="KW-0472">Membrane</keyword>
<protein>
    <submittedName>
        <fullName evidence="4">Uncharacterized protein</fullName>
    </submittedName>
</protein>
<feature type="region of interest" description="Disordered" evidence="1">
    <location>
        <begin position="157"/>
        <end position="184"/>
    </location>
</feature>
<organism evidence="4">
    <name type="scientific">Pseudomonas fluorescens</name>
    <dbReference type="NCBI Taxonomy" id="294"/>
    <lineage>
        <taxon>Bacteria</taxon>
        <taxon>Pseudomonadati</taxon>
        <taxon>Pseudomonadota</taxon>
        <taxon>Gammaproteobacteria</taxon>
        <taxon>Pseudomonadales</taxon>
        <taxon>Pseudomonadaceae</taxon>
        <taxon>Pseudomonas</taxon>
    </lineage>
</organism>
<sequence length="214" mass="23362">MGGACTDVSAKADYGGAKLTLKRGPTCFILMLILIFMRVLPGAAKGDFRRPSGGACRGGAQHLRRQPKTRDVDLAQQVVGRDAPEGGVARGPEAQRRAVCRSKRFCLPFPKRKVGRRKGGRGQQPHTEWINSRPPTQDSVKNLFFACDFSAASSRVKPAPTGVGAGLTRDRSLANNKKPHPKVRPLSRNRLVYRNTNLAMKIAVNTHRLAEISL</sequence>
<dbReference type="EMBL" id="OZ024668">
    <property type="protein sequence ID" value="CAK9890441.1"/>
    <property type="molecule type" value="Genomic_DNA"/>
</dbReference>
<dbReference type="Proteomes" id="UP000326595">
    <property type="component" value="Chromosome"/>
</dbReference>
<evidence type="ECO:0000256" key="2">
    <source>
        <dbReference type="SAM" id="Phobius"/>
    </source>
</evidence>
<dbReference type="AlphaFoldDB" id="A0A5E6R9C6"/>
<evidence type="ECO:0000313" key="4">
    <source>
        <dbReference type="EMBL" id="VVM61904.1"/>
    </source>
</evidence>
<gene>
    <name evidence="4" type="ORF">PS652_01329</name>
    <name evidence="3" type="ORF">PS652_03285</name>
</gene>
<reference evidence="4" key="1">
    <citation type="submission" date="2019-09" db="EMBL/GenBank/DDBJ databases">
        <authorList>
            <person name="Chandra G."/>
            <person name="Truman W A."/>
        </authorList>
    </citation>
    <scope>NUCLEOTIDE SEQUENCE [LARGE SCALE GENOMIC DNA]</scope>
    <source>
        <strain evidence="4">PS652</strain>
    </source>
</reference>
<proteinExistence type="predicted"/>
<keyword evidence="2" id="KW-1133">Transmembrane helix</keyword>